<evidence type="ECO:0000256" key="2">
    <source>
        <dbReference type="RuleBase" id="RU003875"/>
    </source>
</evidence>
<dbReference type="PRINTS" id="PR01346">
    <property type="entry name" value="HELNAPAPROT"/>
</dbReference>
<reference evidence="4" key="1">
    <citation type="submission" date="2021-03" db="EMBL/GenBank/DDBJ databases">
        <title>Antimicrobial resistance genes in bacteria isolated from Japanese honey, and their potential for conferring macrolide and lincosamide resistance in the American foulbrood pathogen Paenibacillus larvae.</title>
        <authorList>
            <person name="Okamoto M."/>
            <person name="Kumagai M."/>
            <person name="Kanamori H."/>
            <person name="Takamatsu D."/>
        </authorList>
    </citation>
    <scope>NUCLEOTIDE SEQUENCE</scope>
    <source>
        <strain evidence="4">J41TS4</strain>
    </source>
</reference>
<dbReference type="InterPro" id="IPR023188">
    <property type="entry name" value="DPS_DNA-bd_CS"/>
</dbReference>
<dbReference type="InterPro" id="IPR002177">
    <property type="entry name" value="DPS_DNA-bd"/>
</dbReference>
<dbReference type="Pfam" id="PF00210">
    <property type="entry name" value="Ferritin"/>
    <property type="match status" value="1"/>
</dbReference>
<evidence type="ECO:0000313" key="5">
    <source>
        <dbReference type="Proteomes" id="UP000678895"/>
    </source>
</evidence>
<dbReference type="PROSITE" id="PS00818">
    <property type="entry name" value="DPS_1"/>
    <property type="match status" value="1"/>
</dbReference>
<dbReference type="GO" id="GO:0008199">
    <property type="term" value="F:ferric iron binding"/>
    <property type="evidence" value="ECO:0007669"/>
    <property type="project" value="InterPro"/>
</dbReference>
<dbReference type="InterPro" id="IPR008331">
    <property type="entry name" value="Ferritin_DPS_dom"/>
</dbReference>
<dbReference type="PANTHER" id="PTHR42932:SF1">
    <property type="entry name" value="GENERAL STRESS PROTEIN 20U"/>
    <property type="match status" value="1"/>
</dbReference>
<dbReference type="EMBL" id="BORS01000007">
    <property type="protein sequence ID" value="GIO42577.1"/>
    <property type="molecule type" value="Genomic_DNA"/>
</dbReference>
<dbReference type="SUPFAM" id="SSF47240">
    <property type="entry name" value="Ferritin-like"/>
    <property type="match status" value="1"/>
</dbReference>
<dbReference type="InterPro" id="IPR012347">
    <property type="entry name" value="Ferritin-like"/>
</dbReference>
<protein>
    <recommendedName>
        <fullName evidence="3">Ferritin/DPS domain-containing protein</fullName>
    </recommendedName>
</protein>
<dbReference type="InterPro" id="IPR009078">
    <property type="entry name" value="Ferritin-like_SF"/>
</dbReference>
<dbReference type="GO" id="GO:0016722">
    <property type="term" value="F:oxidoreductase activity, acting on metal ions"/>
    <property type="evidence" value="ECO:0007669"/>
    <property type="project" value="InterPro"/>
</dbReference>
<accession>A0A919Y5P1</accession>
<dbReference type="Gene3D" id="1.20.1260.10">
    <property type="match status" value="1"/>
</dbReference>
<gene>
    <name evidence="4" type="ORF">J41TS4_23350</name>
</gene>
<evidence type="ECO:0000313" key="4">
    <source>
        <dbReference type="EMBL" id="GIO42577.1"/>
    </source>
</evidence>
<dbReference type="AlphaFoldDB" id="A0A919Y5P1"/>
<comment type="similarity">
    <text evidence="1 2">Belongs to the Dps family.</text>
</comment>
<proteinExistence type="inferred from homology"/>
<feature type="domain" description="Ferritin/DPS" evidence="3">
    <location>
        <begin position="55"/>
        <end position="192"/>
    </location>
</feature>
<comment type="caution">
    <text evidence="4">The sequence shown here is derived from an EMBL/GenBank/DDBJ whole genome shotgun (WGS) entry which is preliminary data.</text>
</comment>
<keyword evidence="5" id="KW-1185">Reference proteome</keyword>
<organism evidence="4 5">
    <name type="scientific">Paenibacillus apis</name>
    <dbReference type="NCBI Taxonomy" id="1792174"/>
    <lineage>
        <taxon>Bacteria</taxon>
        <taxon>Bacillati</taxon>
        <taxon>Bacillota</taxon>
        <taxon>Bacilli</taxon>
        <taxon>Bacillales</taxon>
        <taxon>Paenibacillaceae</taxon>
        <taxon>Paenibacillus</taxon>
    </lineage>
</organism>
<dbReference type="Proteomes" id="UP000678895">
    <property type="component" value="Unassembled WGS sequence"/>
</dbReference>
<evidence type="ECO:0000256" key="1">
    <source>
        <dbReference type="ARBA" id="ARBA00009497"/>
    </source>
</evidence>
<name>A0A919Y5P1_9BACL</name>
<evidence type="ECO:0000259" key="3">
    <source>
        <dbReference type="Pfam" id="PF00210"/>
    </source>
</evidence>
<dbReference type="PANTHER" id="PTHR42932">
    <property type="entry name" value="GENERAL STRESS PROTEIN 20U"/>
    <property type="match status" value="1"/>
</dbReference>
<sequence>MEYNIDKDTACLSSTLYGYIYTIELLIIIESEGFEMAKADAKSSSKTKQSSLEQVLNEQVANLNVLYVKLHNYHWYVKGENFFTLHEKFEELYNDVTQKMDAVAERLLTIKGSPSATLKEYLELATIQEASGQEDARTMVQQLIEDLATLSESFLEGIELADKEGDEPTADLLTGFKGDVEKHMWMLRSYLD</sequence>
<dbReference type="CDD" id="cd01043">
    <property type="entry name" value="DPS"/>
    <property type="match status" value="1"/>
</dbReference>
<dbReference type="PIRSF" id="PIRSF005900">
    <property type="entry name" value="Dps"/>
    <property type="match status" value="1"/>
</dbReference>